<reference evidence="2 3" key="1">
    <citation type="submission" date="2019-12" db="EMBL/GenBank/DDBJ databases">
        <title>Whole-genome analyses of novel actinobacteria.</title>
        <authorList>
            <person name="Sahin N."/>
            <person name="Saygin H."/>
        </authorList>
    </citation>
    <scope>NUCLEOTIDE SEQUENCE [LARGE SCALE GENOMIC DNA]</scope>
    <source>
        <strain evidence="2 3">KC615</strain>
    </source>
</reference>
<evidence type="ECO:0000256" key="1">
    <source>
        <dbReference type="SAM" id="Phobius"/>
    </source>
</evidence>
<keyword evidence="3" id="KW-1185">Reference proteome</keyword>
<keyword evidence="1" id="KW-1133">Transmembrane helix</keyword>
<evidence type="ECO:0000313" key="2">
    <source>
        <dbReference type="EMBL" id="MXQ53716.1"/>
    </source>
</evidence>
<feature type="transmembrane region" description="Helical" evidence="1">
    <location>
        <begin position="74"/>
        <end position="93"/>
    </location>
</feature>
<dbReference type="Proteomes" id="UP000430692">
    <property type="component" value="Unassembled WGS sequence"/>
</dbReference>
<protein>
    <submittedName>
        <fullName evidence="2">Uncharacterized protein</fullName>
    </submittedName>
</protein>
<name>A0A6I4VV81_9BACL</name>
<comment type="caution">
    <text evidence="2">The sequence shown here is derived from an EMBL/GenBank/DDBJ whole genome shotgun (WGS) entry which is preliminary data.</text>
</comment>
<feature type="transmembrane region" description="Helical" evidence="1">
    <location>
        <begin position="113"/>
        <end position="131"/>
    </location>
</feature>
<feature type="transmembrane region" description="Helical" evidence="1">
    <location>
        <begin position="38"/>
        <end position="62"/>
    </location>
</feature>
<proteinExistence type="predicted"/>
<dbReference type="EMBL" id="WUUL01000004">
    <property type="protein sequence ID" value="MXQ53716.1"/>
    <property type="molecule type" value="Genomic_DNA"/>
</dbReference>
<sequence length="148" mass="16781">MQIIFTVIRKIVVLGLALFLGLLTTFAIFTIIGGPVMMIGFSAAVIAIISFAIIMTITSLIGDGIFFKTGKWRIWLNLAIIAIPNLLFVYFYILEDGFLLEQPEFKTMGNIILYGSVVFSFLFWGLDELLLKFVKSRRKDKEEEQVVM</sequence>
<dbReference type="AlphaFoldDB" id="A0A6I4VV81"/>
<accession>A0A6I4VV81</accession>
<dbReference type="RefSeq" id="WP_160801066.1">
    <property type="nucleotide sequence ID" value="NZ_WUUL01000004.1"/>
</dbReference>
<keyword evidence="1" id="KW-0472">Membrane</keyword>
<feature type="transmembrane region" description="Helical" evidence="1">
    <location>
        <begin position="12"/>
        <end position="32"/>
    </location>
</feature>
<gene>
    <name evidence="2" type="ORF">GSM42_08245</name>
</gene>
<organism evidence="2 3">
    <name type="scientific">Shimazuella alba</name>
    <dbReference type="NCBI Taxonomy" id="2690964"/>
    <lineage>
        <taxon>Bacteria</taxon>
        <taxon>Bacillati</taxon>
        <taxon>Bacillota</taxon>
        <taxon>Bacilli</taxon>
        <taxon>Bacillales</taxon>
        <taxon>Thermoactinomycetaceae</taxon>
        <taxon>Shimazuella</taxon>
    </lineage>
</organism>
<evidence type="ECO:0000313" key="3">
    <source>
        <dbReference type="Proteomes" id="UP000430692"/>
    </source>
</evidence>
<keyword evidence="1" id="KW-0812">Transmembrane</keyword>